<comment type="caution">
    <text evidence="1">The sequence shown here is derived from an EMBL/GenBank/DDBJ whole genome shotgun (WGS) entry which is preliminary data.</text>
</comment>
<organism evidence="1 2">
    <name type="scientific">[Clostridium] leptum DSM 753</name>
    <dbReference type="NCBI Taxonomy" id="428125"/>
    <lineage>
        <taxon>Bacteria</taxon>
        <taxon>Bacillati</taxon>
        <taxon>Bacillota</taxon>
        <taxon>Clostridia</taxon>
        <taxon>Eubacteriales</taxon>
        <taxon>Oscillospiraceae</taxon>
        <taxon>Oscillospiraceae incertae sedis</taxon>
    </lineage>
</organism>
<evidence type="ECO:0000313" key="1">
    <source>
        <dbReference type="EMBL" id="EDO63069.1"/>
    </source>
</evidence>
<gene>
    <name evidence="1" type="ORF">CLOLEP_00150</name>
</gene>
<protein>
    <submittedName>
        <fullName evidence="1">Uncharacterized protein</fullName>
    </submittedName>
</protein>
<proteinExistence type="predicted"/>
<dbReference type="AlphaFoldDB" id="A7VNM3"/>
<reference evidence="1 2" key="2">
    <citation type="submission" date="2007-08" db="EMBL/GenBank/DDBJ databases">
        <authorList>
            <person name="Fulton L."/>
            <person name="Clifton S."/>
            <person name="Fulton B."/>
            <person name="Xu J."/>
            <person name="Minx P."/>
            <person name="Pepin K.H."/>
            <person name="Johnson M."/>
            <person name="Thiruvilangam P."/>
            <person name="Bhonagiri V."/>
            <person name="Nash W.E."/>
            <person name="Wang C."/>
            <person name="Mardis E.R."/>
            <person name="Wilson R.K."/>
        </authorList>
    </citation>
    <scope>NUCLEOTIDE SEQUENCE [LARGE SCALE GENOMIC DNA]</scope>
    <source>
        <strain evidence="1 2">DSM 753</strain>
    </source>
</reference>
<reference evidence="1 2" key="1">
    <citation type="submission" date="2007-08" db="EMBL/GenBank/DDBJ databases">
        <title>Draft genome sequence of Clostridium leptum (DSM 753).</title>
        <authorList>
            <person name="Sudarsanam P."/>
            <person name="Ley R."/>
            <person name="Guruge J."/>
            <person name="Turnbaugh P.J."/>
            <person name="Mahowald M."/>
            <person name="Liep D."/>
            <person name="Gordon J."/>
        </authorList>
    </citation>
    <scope>NUCLEOTIDE SEQUENCE [LARGE SCALE GENOMIC DNA]</scope>
    <source>
        <strain evidence="1 2">DSM 753</strain>
    </source>
</reference>
<dbReference type="Proteomes" id="UP000003490">
    <property type="component" value="Unassembled WGS sequence"/>
</dbReference>
<evidence type="ECO:0000313" key="2">
    <source>
        <dbReference type="Proteomes" id="UP000003490"/>
    </source>
</evidence>
<dbReference type="EMBL" id="ABCB02000007">
    <property type="protein sequence ID" value="EDO63069.1"/>
    <property type="molecule type" value="Genomic_DNA"/>
</dbReference>
<sequence>MISPSLLGCDQYCGAYRHHYERFAAHMGARHDVGLSGCD</sequence>
<dbReference type="HOGENOM" id="CLU_3307420_0_0_9"/>
<accession>A7VNM3</accession>
<name>A7VNM3_9FIRM</name>